<dbReference type="GO" id="GO:0008808">
    <property type="term" value="F:cardiolipin synthase activity"/>
    <property type="evidence" value="ECO:0007669"/>
    <property type="project" value="UniProtKB-UniRule"/>
</dbReference>
<keyword evidence="3 13" id="KW-0444">Lipid biosynthesis</keyword>
<evidence type="ECO:0000256" key="2">
    <source>
        <dbReference type="ARBA" id="ARBA00022475"/>
    </source>
</evidence>
<feature type="domain" description="PLD phosphodiesterase" evidence="15">
    <location>
        <begin position="395"/>
        <end position="422"/>
    </location>
</feature>
<keyword evidence="11 13" id="KW-1208">Phospholipid metabolism</keyword>
<keyword evidence="7 13" id="KW-1133">Transmembrane helix</keyword>
<evidence type="ECO:0000256" key="12">
    <source>
        <dbReference type="ARBA" id="ARBA00057569"/>
    </source>
</evidence>
<evidence type="ECO:0000256" key="1">
    <source>
        <dbReference type="ARBA" id="ARBA00004651"/>
    </source>
</evidence>
<comment type="similarity">
    <text evidence="13">Belongs to the phospholipase D family. Cardiolipin synthase subfamily.</text>
</comment>
<dbReference type="InterPro" id="IPR001736">
    <property type="entry name" value="PLipase_D/transphosphatidylase"/>
</dbReference>
<keyword evidence="9 13" id="KW-0472">Membrane</keyword>
<proteinExistence type="inferred from homology"/>
<feature type="active site" evidence="13">
    <location>
        <position position="402"/>
    </location>
</feature>
<feature type="active site" evidence="13">
    <location>
        <position position="221"/>
    </location>
</feature>
<name>A0A2S7MYM3_9BACI</name>
<evidence type="ECO:0000256" key="10">
    <source>
        <dbReference type="ARBA" id="ARBA00023209"/>
    </source>
</evidence>
<evidence type="ECO:0000259" key="15">
    <source>
        <dbReference type="PROSITE" id="PS50035"/>
    </source>
</evidence>
<evidence type="ECO:0000256" key="8">
    <source>
        <dbReference type="ARBA" id="ARBA00023098"/>
    </source>
</evidence>
<dbReference type="HAMAP" id="MF_01916">
    <property type="entry name" value="Cardiolipin_synth_Cls"/>
    <property type="match status" value="1"/>
</dbReference>
<keyword evidence="17" id="KW-1185">Reference proteome</keyword>
<dbReference type="GO" id="GO:0005886">
    <property type="term" value="C:plasma membrane"/>
    <property type="evidence" value="ECO:0007669"/>
    <property type="project" value="UniProtKB-SubCell"/>
</dbReference>
<evidence type="ECO:0000256" key="7">
    <source>
        <dbReference type="ARBA" id="ARBA00022989"/>
    </source>
</evidence>
<dbReference type="FunFam" id="3.30.870.10:FF:000014">
    <property type="entry name" value="Cardiolipin synthase"/>
    <property type="match status" value="1"/>
</dbReference>
<comment type="catalytic activity">
    <reaction evidence="13">
        <text>2 a 1,2-diacyl-sn-glycero-3-phospho-(1'-sn-glycerol) = a cardiolipin + glycerol</text>
        <dbReference type="Rhea" id="RHEA:31451"/>
        <dbReference type="ChEBI" id="CHEBI:17754"/>
        <dbReference type="ChEBI" id="CHEBI:62237"/>
        <dbReference type="ChEBI" id="CHEBI:64716"/>
    </reaction>
</comment>
<feature type="active site" evidence="13">
    <location>
        <position position="400"/>
    </location>
</feature>
<reference evidence="16 17" key="1">
    <citation type="submission" date="2017-12" db="EMBL/GenBank/DDBJ databases">
        <title>Taxonomic description and draft genome of Pradoshia cofamensis Gen. nov., sp. nov., a thermotolerant bacillale isolated from anterior gut of earthworm Eisenia fetida.</title>
        <authorList>
            <person name="Saha T."/>
            <person name="Chakraborty R."/>
        </authorList>
    </citation>
    <scope>NUCLEOTIDE SEQUENCE [LARGE SCALE GENOMIC DNA]</scope>
    <source>
        <strain evidence="16 17">EAG3</strain>
    </source>
</reference>
<keyword evidence="8 13" id="KW-0443">Lipid metabolism</keyword>
<evidence type="ECO:0000256" key="14">
    <source>
        <dbReference type="NCBIfam" id="TIGR04265"/>
    </source>
</evidence>
<sequence>MIDSIFWVLLIIVNLLFAITITFLERRNVSASWAWLMVLSFIPIGGFILYIILGQNLSKRRIFTWDKKGYETLERGIKQQKLDLRDGVEPFNTYLTQKYKDLLMMNMTTDHSLYTQNNDLEIFTDGRDKFDSLFKDIAAAKKNIHVLYYIIQNDVYGNRLLEALTEKAKEGVEVRLLYDDAGSRRISKKRVKKLIEAGGSAYAFFPGKLPILNLRINFRNHRKIVVIDKKIGYMGGFNVGEEYLGLNPRFGYWRDTHLRIKGNAVNDLQVRFLLDWAQASGEKVEWNDEYFLYKNDRDDMGVGLQIVTSGPDSTWEQIKNSYIRMILDAKEYVYIQTPYFIPDDSVLDAIRIASVSGVDVRVMIPNKPDHLFVYWATYSYVGEVLKAGAKVYLYGNGFLHAKTMVIDDSIATVGTANIDVRSFRLNFEVNAIIYHENSSVNLRNTFEKDLMECMELTQEIYDSRPLYIRFKESVSRLLSPVL</sequence>
<evidence type="ECO:0000313" key="17">
    <source>
        <dbReference type="Proteomes" id="UP000239663"/>
    </source>
</evidence>
<dbReference type="GO" id="GO:0032049">
    <property type="term" value="P:cardiolipin biosynthetic process"/>
    <property type="evidence" value="ECO:0007669"/>
    <property type="project" value="UniProtKB-UniRule"/>
</dbReference>
<feature type="active site" evidence="13">
    <location>
        <position position="228"/>
    </location>
</feature>
<keyword evidence="2 13" id="KW-1003">Cell membrane</keyword>
<organism evidence="16 17">
    <name type="scientific">Pradoshia eiseniae</name>
    <dbReference type="NCBI Taxonomy" id="2064768"/>
    <lineage>
        <taxon>Bacteria</taxon>
        <taxon>Bacillati</taxon>
        <taxon>Bacillota</taxon>
        <taxon>Bacilli</taxon>
        <taxon>Bacillales</taxon>
        <taxon>Bacillaceae</taxon>
        <taxon>Pradoshia</taxon>
    </lineage>
</organism>
<protein>
    <recommendedName>
        <fullName evidence="13 14">Cardiolipin synthase</fullName>
        <shortName evidence="13">CL synthase</shortName>
        <ecNumber evidence="13 14">2.7.8.-</ecNumber>
    </recommendedName>
</protein>
<dbReference type="PANTHER" id="PTHR21248:SF22">
    <property type="entry name" value="PHOSPHOLIPASE D"/>
    <property type="match status" value="1"/>
</dbReference>
<feature type="active site" evidence="13">
    <location>
        <position position="407"/>
    </location>
</feature>
<dbReference type="RefSeq" id="WP_104849944.1">
    <property type="nucleotide sequence ID" value="NZ_PKOZ01000007.1"/>
</dbReference>
<feature type="transmembrane region" description="Helical" evidence="13">
    <location>
        <begin position="6"/>
        <end position="24"/>
    </location>
</feature>
<dbReference type="InterPro" id="IPR027379">
    <property type="entry name" value="CLS_N"/>
</dbReference>
<accession>A0A2S7MYM3</accession>
<comment type="subcellular location">
    <subcellularLocation>
        <location evidence="1 13">Cell membrane</location>
        <topology evidence="1 13">Multi-pass membrane protein</topology>
    </subcellularLocation>
</comment>
<dbReference type="InterPro" id="IPR025202">
    <property type="entry name" value="PLD-like_dom"/>
</dbReference>
<dbReference type="CDD" id="cd09110">
    <property type="entry name" value="PLDc_CLS_1"/>
    <property type="match status" value="1"/>
</dbReference>
<keyword evidence="6" id="KW-0677">Repeat</keyword>
<comment type="caution">
    <text evidence="16">The sequence shown here is derived from an EMBL/GenBank/DDBJ whole genome shotgun (WGS) entry which is preliminary data.</text>
</comment>
<dbReference type="Proteomes" id="UP000239663">
    <property type="component" value="Unassembled WGS sequence"/>
</dbReference>
<dbReference type="InterPro" id="IPR022924">
    <property type="entry name" value="Cardiolipin_synthase"/>
</dbReference>
<dbReference type="SUPFAM" id="SSF56024">
    <property type="entry name" value="Phospholipase D/nuclease"/>
    <property type="match status" value="2"/>
</dbReference>
<feature type="transmembrane region" description="Helical" evidence="13">
    <location>
        <begin position="33"/>
        <end position="53"/>
    </location>
</feature>
<evidence type="ECO:0000256" key="5">
    <source>
        <dbReference type="ARBA" id="ARBA00022692"/>
    </source>
</evidence>
<dbReference type="InterPro" id="IPR030874">
    <property type="entry name" value="Cardiolipin_synth_Firmi"/>
</dbReference>
<evidence type="ECO:0000256" key="3">
    <source>
        <dbReference type="ARBA" id="ARBA00022516"/>
    </source>
</evidence>
<feature type="active site" evidence="13">
    <location>
        <position position="223"/>
    </location>
</feature>
<evidence type="ECO:0000256" key="9">
    <source>
        <dbReference type="ARBA" id="ARBA00023136"/>
    </source>
</evidence>
<comment type="function">
    <text evidence="12 13">Catalyzes the reversible phosphatidyl group transfer from one phosphatidylglycerol molecule to another to form cardiolipin (CL) (diphosphatidylglycerol) and glycerol.</text>
</comment>
<dbReference type="Pfam" id="PF13396">
    <property type="entry name" value="PLDc_N"/>
    <property type="match status" value="1"/>
</dbReference>
<evidence type="ECO:0000256" key="4">
    <source>
        <dbReference type="ARBA" id="ARBA00022679"/>
    </source>
</evidence>
<evidence type="ECO:0000256" key="6">
    <source>
        <dbReference type="ARBA" id="ARBA00022737"/>
    </source>
</evidence>
<dbReference type="Pfam" id="PF13091">
    <property type="entry name" value="PLDc_2"/>
    <property type="match status" value="2"/>
</dbReference>
<dbReference type="PANTHER" id="PTHR21248">
    <property type="entry name" value="CARDIOLIPIN SYNTHASE"/>
    <property type="match status" value="1"/>
</dbReference>
<evidence type="ECO:0000313" key="16">
    <source>
        <dbReference type="EMBL" id="PQD94869.1"/>
    </source>
</evidence>
<dbReference type="PROSITE" id="PS50035">
    <property type="entry name" value="PLD"/>
    <property type="match status" value="2"/>
</dbReference>
<dbReference type="AlphaFoldDB" id="A0A2S7MYM3"/>
<dbReference type="Gene3D" id="3.30.870.10">
    <property type="entry name" value="Endonuclease Chain A"/>
    <property type="match status" value="2"/>
</dbReference>
<keyword evidence="4 13" id="KW-0808">Transferase</keyword>
<feature type="domain" description="PLD phosphodiesterase" evidence="15">
    <location>
        <begin position="216"/>
        <end position="243"/>
    </location>
</feature>
<dbReference type="NCBIfam" id="TIGR04265">
    <property type="entry name" value="bac_cardiolipin"/>
    <property type="match status" value="1"/>
</dbReference>
<dbReference type="CDD" id="cd09112">
    <property type="entry name" value="PLDc_CLS_2"/>
    <property type="match status" value="1"/>
</dbReference>
<dbReference type="OrthoDB" id="9762009at2"/>
<keyword evidence="10 13" id="KW-0594">Phospholipid biosynthesis</keyword>
<evidence type="ECO:0000256" key="11">
    <source>
        <dbReference type="ARBA" id="ARBA00023264"/>
    </source>
</evidence>
<dbReference type="EMBL" id="PKOZ01000007">
    <property type="protein sequence ID" value="PQD94869.1"/>
    <property type="molecule type" value="Genomic_DNA"/>
</dbReference>
<gene>
    <name evidence="16" type="primary">cls</name>
    <name evidence="16" type="ORF">CYL18_12385</name>
</gene>
<keyword evidence="5 13" id="KW-0812">Transmembrane</keyword>
<dbReference type="EC" id="2.7.8.-" evidence="13 14"/>
<evidence type="ECO:0000256" key="13">
    <source>
        <dbReference type="HAMAP-Rule" id="MF_01916"/>
    </source>
</evidence>
<dbReference type="FunFam" id="3.30.870.10:FF:000021">
    <property type="entry name" value="Cardiolipin synthase"/>
    <property type="match status" value="1"/>
</dbReference>
<dbReference type="SMART" id="SM00155">
    <property type="entry name" value="PLDc"/>
    <property type="match status" value="2"/>
</dbReference>